<gene>
    <name evidence="1" type="ORF">CCMSSC00406_0005928</name>
</gene>
<dbReference type="EMBL" id="WQMT02000010">
    <property type="protein sequence ID" value="KAG9218247.1"/>
    <property type="molecule type" value="Genomic_DNA"/>
</dbReference>
<accession>A0ACB7IJ48</accession>
<evidence type="ECO:0000313" key="1">
    <source>
        <dbReference type="EMBL" id="KAG9218247.1"/>
    </source>
</evidence>
<reference evidence="1 2" key="1">
    <citation type="journal article" date="2021" name="Appl. Environ. Microbiol.">
        <title>Genetic linkage and physical mapping for an oyster mushroom Pleurotus cornucopiae and QTL analysis for the trait cap color.</title>
        <authorList>
            <person name="Zhang Y."/>
            <person name="Gao W."/>
            <person name="Sonnenberg A."/>
            <person name="Chen Q."/>
            <person name="Zhang J."/>
            <person name="Huang C."/>
        </authorList>
    </citation>
    <scope>NUCLEOTIDE SEQUENCE [LARGE SCALE GENOMIC DNA]</scope>
    <source>
        <strain evidence="1">CCMSSC00406</strain>
    </source>
</reference>
<organism evidence="1 2">
    <name type="scientific">Pleurotus cornucopiae</name>
    <name type="common">Cornucopia mushroom</name>
    <dbReference type="NCBI Taxonomy" id="5321"/>
    <lineage>
        <taxon>Eukaryota</taxon>
        <taxon>Fungi</taxon>
        <taxon>Dikarya</taxon>
        <taxon>Basidiomycota</taxon>
        <taxon>Agaricomycotina</taxon>
        <taxon>Agaricomycetes</taxon>
        <taxon>Agaricomycetidae</taxon>
        <taxon>Agaricales</taxon>
        <taxon>Pleurotineae</taxon>
        <taxon>Pleurotaceae</taxon>
        <taxon>Pleurotus</taxon>
    </lineage>
</organism>
<name>A0ACB7IJ48_PLECO</name>
<keyword evidence="2" id="KW-1185">Reference proteome</keyword>
<dbReference type="Proteomes" id="UP000824881">
    <property type="component" value="Unassembled WGS sequence"/>
</dbReference>
<protein>
    <submittedName>
        <fullName evidence="1">Uncharacterized protein</fullName>
    </submittedName>
</protein>
<comment type="caution">
    <text evidence="1">The sequence shown here is derived from an EMBL/GenBank/DDBJ whole genome shotgun (WGS) entry which is preliminary data.</text>
</comment>
<proteinExistence type="predicted"/>
<evidence type="ECO:0000313" key="2">
    <source>
        <dbReference type="Proteomes" id="UP000824881"/>
    </source>
</evidence>
<sequence length="313" mass="35689">MDEVNLQDLRRYGMTCKAIHQSVQAYLRRWNNIDPLLLPYVPSHRITYFRAMQKEADAIIGGSTALQFMARVRYKTSDLDIYVERKNARFLSLALEDVGCTVINRNVLHTTAGEIYDEILTDWTKRMDDGERNERNELGGQKTYMSRGILAIVNFESYAKRKVQVVVTDGPPVDVVLKCHSTAVMNFMTASYAYSLYGWETLDCGLSIYMQPYHKQVKNAKAKYERRGWCIVNASQAADLEVFVPLHRSVGDAYTWIIKLGGTGSQWIDEENNNALNWDNGLRRVQWTLTYTASGEPVVALDNPSAMSFVPMI</sequence>